<comment type="caution">
    <text evidence="3">The sequence shown here is derived from an EMBL/GenBank/DDBJ whole genome shotgun (WGS) entry which is preliminary data.</text>
</comment>
<dbReference type="Gene3D" id="3.30.70.270">
    <property type="match status" value="1"/>
</dbReference>
<sequence length="555" mass="65371">MNFQEKIEIYKDIIVSLDYCINDYLYILDVENDEYFISPHAAVRFKMDNAYFKNPFKEFKKFVYYKDYDLVVEDLNKILSGEKTYHNMQYRWLNDESLPVWINCRGQVIIENHQVKYLIGCINEIGKKQYADNVSGLLGEESFKNFIYPIDDGFEKGFVLRLGIDNFKNINENYGLKFGDEILKRTGKYIKDLLNEYQKLYHIVSDEFIIFDSNGTVDDAIYLYKKIQERTLDFIESTNYEIYYTFSAGILDFYSHPTASYIEIMKWTEFSLNNAKESGKNTYDIFDNCDYQKFQRESAIIRYLHQSIDHDYEGFDVYFQPIVDVNKKEVTHLETLLRFKCDEFGRISPMEFIPLLEKSGLIIPVGKWVLEKAIQACLSLKKYQSQLKVNVNISYVQVLKSAILNDILSIMKKYNVDRNRLVIELTESGFIESDRSFVNFCNQLKENSILLALDDFGTGYSNFHYLYNLKPDCIKVDRGLMKNALSNYYENLLLKHMIDMAHSVGVNMCIEGIETEEELHKVLEMGSDFIQGFYYSKPLPFNEITDYLKNFKKII</sequence>
<dbReference type="Pfam" id="PF00563">
    <property type="entry name" value="EAL"/>
    <property type="match status" value="1"/>
</dbReference>
<dbReference type="Gene3D" id="3.30.450.20">
    <property type="entry name" value="PAS domain"/>
    <property type="match status" value="1"/>
</dbReference>
<evidence type="ECO:0000313" key="4">
    <source>
        <dbReference type="Proteomes" id="UP001197827"/>
    </source>
</evidence>
<dbReference type="PROSITE" id="PS50887">
    <property type="entry name" value="GGDEF"/>
    <property type="match status" value="1"/>
</dbReference>
<dbReference type="SMART" id="SM00267">
    <property type="entry name" value="GGDEF"/>
    <property type="match status" value="1"/>
</dbReference>
<dbReference type="EMBL" id="JAJDKQ010000003">
    <property type="protein sequence ID" value="MCB8560916.1"/>
    <property type="molecule type" value="Genomic_DNA"/>
</dbReference>
<dbReference type="PANTHER" id="PTHR33121">
    <property type="entry name" value="CYCLIC DI-GMP PHOSPHODIESTERASE PDEF"/>
    <property type="match status" value="1"/>
</dbReference>
<dbReference type="GO" id="GO:0071111">
    <property type="term" value="F:cyclic-guanylate-specific phosphodiesterase activity"/>
    <property type="evidence" value="ECO:0007669"/>
    <property type="project" value="InterPro"/>
</dbReference>
<organism evidence="3 4">
    <name type="scientific">Faecalibacillus intestinalis</name>
    <dbReference type="NCBI Taxonomy" id="1982626"/>
    <lineage>
        <taxon>Bacteria</taxon>
        <taxon>Bacillati</taxon>
        <taxon>Bacillota</taxon>
        <taxon>Erysipelotrichia</taxon>
        <taxon>Erysipelotrichales</taxon>
        <taxon>Coprobacillaceae</taxon>
        <taxon>Faecalibacillus</taxon>
    </lineage>
</organism>
<dbReference type="SMART" id="SM00052">
    <property type="entry name" value="EAL"/>
    <property type="match status" value="1"/>
</dbReference>
<gene>
    <name evidence="3" type="ORF">LJD74_02690</name>
</gene>
<dbReference type="InterPro" id="IPR035919">
    <property type="entry name" value="EAL_sf"/>
</dbReference>
<proteinExistence type="predicted"/>
<protein>
    <submittedName>
        <fullName evidence="3">Bifunctional diguanylate cyclase/phosphodiesterase</fullName>
    </submittedName>
</protein>
<dbReference type="AlphaFoldDB" id="A0AAW4VHG7"/>
<dbReference type="InterPro" id="IPR029787">
    <property type="entry name" value="Nucleotide_cyclase"/>
</dbReference>
<dbReference type="Proteomes" id="UP001197827">
    <property type="component" value="Unassembled WGS sequence"/>
</dbReference>
<evidence type="ECO:0000259" key="2">
    <source>
        <dbReference type="PROSITE" id="PS50887"/>
    </source>
</evidence>
<dbReference type="SUPFAM" id="SSF141868">
    <property type="entry name" value="EAL domain-like"/>
    <property type="match status" value="1"/>
</dbReference>
<dbReference type="PROSITE" id="PS50883">
    <property type="entry name" value="EAL"/>
    <property type="match status" value="1"/>
</dbReference>
<dbReference type="PANTHER" id="PTHR33121:SF70">
    <property type="entry name" value="SIGNALING PROTEIN YKOW"/>
    <property type="match status" value="1"/>
</dbReference>
<dbReference type="RefSeq" id="WP_118306515.1">
    <property type="nucleotide sequence ID" value="NZ_JAJDKQ010000003.1"/>
</dbReference>
<evidence type="ECO:0000259" key="1">
    <source>
        <dbReference type="PROSITE" id="PS50883"/>
    </source>
</evidence>
<reference evidence="3" key="1">
    <citation type="submission" date="2021-10" db="EMBL/GenBank/DDBJ databases">
        <title>Collection of gut derived symbiotic bacterial strains cultured from healthy donors.</title>
        <authorList>
            <person name="Lin H."/>
            <person name="Littmann E."/>
            <person name="Kohout C."/>
            <person name="Pamer E.G."/>
        </authorList>
    </citation>
    <scope>NUCLEOTIDE SEQUENCE</scope>
    <source>
        <strain evidence="3">DFI.5.2</strain>
    </source>
</reference>
<feature type="domain" description="GGDEF" evidence="2">
    <location>
        <begin position="155"/>
        <end position="288"/>
    </location>
</feature>
<dbReference type="SUPFAM" id="SSF55073">
    <property type="entry name" value="Nucleotide cyclase"/>
    <property type="match status" value="1"/>
</dbReference>
<name>A0AAW4VHG7_9FIRM</name>
<dbReference type="CDD" id="cd01949">
    <property type="entry name" value="GGDEF"/>
    <property type="match status" value="1"/>
</dbReference>
<dbReference type="CDD" id="cd01948">
    <property type="entry name" value="EAL"/>
    <property type="match status" value="1"/>
</dbReference>
<dbReference type="InterPro" id="IPR043128">
    <property type="entry name" value="Rev_trsase/Diguanyl_cyclase"/>
</dbReference>
<dbReference type="InterPro" id="IPR001633">
    <property type="entry name" value="EAL_dom"/>
</dbReference>
<dbReference type="NCBIfam" id="TIGR00254">
    <property type="entry name" value="GGDEF"/>
    <property type="match status" value="1"/>
</dbReference>
<dbReference type="InterPro" id="IPR050706">
    <property type="entry name" value="Cyclic-di-GMP_PDE-like"/>
</dbReference>
<dbReference type="Gene3D" id="3.20.20.450">
    <property type="entry name" value="EAL domain"/>
    <property type="match status" value="1"/>
</dbReference>
<evidence type="ECO:0000313" key="3">
    <source>
        <dbReference type="EMBL" id="MCB8560916.1"/>
    </source>
</evidence>
<dbReference type="InterPro" id="IPR000160">
    <property type="entry name" value="GGDEF_dom"/>
</dbReference>
<feature type="domain" description="EAL" evidence="1">
    <location>
        <begin position="297"/>
        <end position="552"/>
    </location>
</feature>
<accession>A0AAW4VHG7</accession>
<dbReference type="Pfam" id="PF00990">
    <property type="entry name" value="GGDEF"/>
    <property type="match status" value="1"/>
</dbReference>